<dbReference type="Proteomes" id="UP000761264">
    <property type="component" value="Unassembled WGS sequence"/>
</dbReference>
<dbReference type="InterPro" id="IPR020846">
    <property type="entry name" value="MFS_dom"/>
</dbReference>
<dbReference type="AlphaFoldDB" id="A0A967EUR0"/>
<dbReference type="GO" id="GO:1990961">
    <property type="term" value="P:xenobiotic detoxification by transmembrane export across the plasma membrane"/>
    <property type="evidence" value="ECO:0007669"/>
    <property type="project" value="InterPro"/>
</dbReference>
<evidence type="ECO:0000256" key="3">
    <source>
        <dbReference type="ARBA" id="ARBA00022448"/>
    </source>
</evidence>
<evidence type="ECO:0000256" key="2">
    <source>
        <dbReference type="ARBA" id="ARBA00006236"/>
    </source>
</evidence>
<feature type="transmembrane region" description="Helical" evidence="8">
    <location>
        <begin position="281"/>
        <end position="300"/>
    </location>
</feature>
<evidence type="ECO:0000256" key="7">
    <source>
        <dbReference type="ARBA" id="ARBA00023136"/>
    </source>
</evidence>
<feature type="transmembrane region" description="Helical" evidence="8">
    <location>
        <begin position="306"/>
        <end position="329"/>
    </location>
</feature>
<keyword evidence="3 8" id="KW-0813">Transport</keyword>
<protein>
    <recommendedName>
        <fullName evidence="8">Bcr/CflA family efflux transporter</fullName>
    </recommendedName>
</protein>
<dbReference type="NCBIfam" id="TIGR00710">
    <property type="entry name" value="efflux_Bcr_CflA"/>
    <property type="match status" value="1"/>
</dbReference>
<evidence type="ECO:0000256" key="6">
    <source>
        <dbReference type="ARBA" id="ARBA00022989"/>
    </source>
</evidence>
<accession>A0A967EUR0</accession>
<keyword evidence="6 8" id="KW-1133">Transmembrane helix</keyword>
<feature type="transmembrane region" description="Helical" evidence="8">
    <location>
        <begin position="136"/>
        <end position="154"/>
    </location>
</feature>
<dbReference type="GO" id="GO:0005886">
    <property type="term" value="C:plasma membrane"/>
    <property type="evidence" value="ECO:0007669"/>
    <property type="project" value="UniProtKB-SubCell"/>
</dbReference>
<keyword evidence="4" id="KW-1003">Cell membrane</keyword>
<evidence type="ECO:0000313" key="10">
    <source>
        <dbReference type="EMBL" id="NIA67397.1"/>
    </source>
</evidence>
<dbReference type="InterPro" id="IPR011701">
    <property type="entry name" value="MFS"/>
</dbReference>
<reference evidence="10" key="1">
    <citation type="submission" date="2020-03" db="EMBL/GenBank/DDBJ databases">
        <title>Genome of Pelagibius litoralis DSM 21314T.</title>
        <authorList>
            <person name="Wang G."/>
        </authorList>
    </citation>
    <scope>NUCLEOTIDE SEQUENCE</scope>
    <source>
        <strain evidence="10">DSM 21314</strain>
    </source>
</reference>
<comment type="subcellular location">
    <subcellularLocation>
        <location evidence="8">Cell inner membrane</location>
        <topology evidence="8">Multi-pass membrane protein</topology>
    </subcellularLocation>
    <subcellularLocation>
        <location evidence="1">Cell membrane</location>
        <topology evidence="1">Multi-pass membrane protein</topology>
    </subcellularLocation>
</comment>
<organism evidence="10 11">
    <name type="scientific">Pelagibius litoralis</name>
    <dbReference type="NCBI Taxonomy" id="374515"/>
    <lineage>
        <taxon>Bacteria</taxon>
        <taxon>Pseudomonadati</taxon>
        <taxon>Pseudomonadota</taxon>
        <taxon>Alphaproteobacteria</taxon>
        <taxon>Rhodospirillales</taxon>
        <taxon>Rhodovibrionaceae</taxon>
        <taxon>Pelagibius</taxon>
    </lineage>
</organism>
<evidence type="ECO:0000259" key="9">
    <source>
        <dbReference type="PROSITE" id="PS50850"/>
    </source>
</evidence>
<keyword evidence="7 8" id="KW-0472">Membrane</keyword>
<dbReference type="PROSITE" id="PS50850">
    <property type="entry name" value="MFS"/>
    <property type="match status" value="1"/>
</dbReference>
<feature type="transmembrane region" description="Helical" evidence="8">
    <location>
        <begin position="103"/>
        <end position="124"/>
    </location>
</feature>
<evidence type="ECO:0000256" key="8">
    <source>
        <dbReference type="RuleBase" id="RU365088"/>
    </source>
</evidence>
<evidence type="ECO:0000256" key="5">
    <source>
        <dbReference type="ARBA" id="ARBA00022692"/>
    </source>
</evidence>
<feature type="transmembrane region" description="Helical" evidence="8">
    <location>
        <begin position="341"/>
        <end position="360"/>
    </location>
</feature>
<dbReference type="Gene3D" id="1.20.1720.10">
    <property type="entry name" value="Multidrug resistance protein D"/>
    <property type="match status" value="1"/>
</dbReference>
<keyword evidence="11" id="KW-1185">Reference proteome</keyword>
<evidence type="ECO:0000313" key="11">
    <source>
        <dbReference type="Proteomes" id="UP000761264"/>
    </source>
</evidence>
<feature type="transmembrane region" description="Helical" evidence="8">
    <location>
        <begin position="49"/>
        <end position="66"/>
    </location>
</feature>
<evidence type="ECO:0000256" key="1">
    <source>
        <dbReference type="ARBA" id="ARBA00004651"/>
    </source>
</evidence>
<dbReference type="GO" id="GO:0042910">
    <property type="term" value="F:xenobiotic transmembrane transporter activity"/>
    <property type="evidence" value="ECO:0007669"/>
    <property type="project" value="InterPro"/>
</dbReference>
<dbReference type="Pfam" id="PF07690">
    <property type="entry name" value="MFS_1"/>
    <property type="match status" value="1"/>
</dbReference>
<feature type="transmembrane region" description="Helical" evidence="8">
    <location>
        <begin position="372"/>
        <end position="393"/>
    </location>
</feature>
<keyword evidence="8" id="KW-0997">Cell inner membrane</keyword>
<dbReference type="PANTHER" id="PTHR23502:SF132">
    <property type="entry name" value="POLYAMINE TRANSPORTER 2-RELATED"/>
    <property type="match status" value="1"/>
</dbReference>
<keyword evidence="5 8" id="KW-0812">Transmembrane</keyword>
<name>A0A967EUR0_9PROT</name>
<feature type="domain" description="Major facilitator superfamily (MFS) profile" evidence="9">
    <location>
        <begin position="11"/>
        <end position="395"/>
    </location>
</feature>
<feature type="transmembrane region" description="Helical" evidence="8">
    <location>
        <begin position="216"/>
        <end position="241"/>
    </location>
</feature>
<comment type="similarity">
    <text evidence="2 8">Belongs to the major facilitator superfamily. Bcr/CmlA family.</text>
</comment>
<gene>
    <name evidence="10" type="ORF">HBA54_02205</name>
</gene>
<feature type="transmembrane region" description="Helical" evidence="8">
    <location>
        <begin position="253"/>
        <end position="274"/>
    </location>
</feature>
<dbReference type="SUPFAM" id="SSF103473">
    <property type="entry name" value="MFS general substrate transporter"/>
    <property type="match status" value="1"/>
</dbReference>
<dbReference type="PANTHER" id="PTHR23502">
    <property type="entry name" value="MAJOR FACILITATOR SUPERFAMILY"/>
    <property type="match status" value="1"/>
</dbReference>
<proteinExistence type="inferred from homology"/>
<comment type="caution">
    <text evidence="10">The sequence shown here is derived from an EMBL/GenBank/DDBJ whole genome shotgun (WGS) entry which is preliminary data.</text>
</comment>
<feature type="transmembrane region" description="Helical" evidence="8">
    <location>
        <begin position="78"/>
        <end position="97"/>
    </location>
</feature>
<feature type="transmembrane region" description="Helical" evidence="8">
    <location>
        <begin position="166"/>
        <end position="184"/>
    </location>
</feature>
<sequence>MSKSPLSRTEFVALLSLTTSLTALSIDAILPALQAIGQAFTVANANDTQFIVTLFILGMVFGEILFGPLSDAIGRKRAILAGLLIYCIGTLVAMAAFSFEQVIIGRIIQGIGVSGPKIASRALIRDLYEGRAMARIMSFIFMVFILVPMLAPALGQGVMLVAGWRAIFILFLVLAAVVALWLGLRQPETLTPERRIRLSPSTLFSNAVLIVRHAKVMAYTLSAGLIFGALLLYVSTAQAIFIDLYDAGDRFPLYFAMLASGVGVASFSNGQLVMRYGMHRLTVIALGGLIFFAGALLVVASQTEGIPSFPVFMGLFFLMFFNFGLLFGNLNAMAMESLGRVAGLGASVIASVSSLLAVALSVSVGRFYDQTVIPLAVGFILAGALSLVLVLAANRSSAGEV</sequence>
<dbReference type="EMBL" id="JAAQPH010000002">
    <property type="protein sequence ID" value="NIA67397.1"/>
    <property type="molecule type" value="Genomic_DNA"/>
</dbReference>
<dbReference type="InterPro" id="IPR004812">
    <property type="entry name" value="Efflux_drug-R_Bcr/CmlA"/>
</dbReference>
<comment type="caution">
    <text evidence="8">Lacks conserved residue(s) required for the propagation of feature annotation.</text>
</comment>
<dbReference type="InterPro" id="IPR036259">
    <property type="entry name" value="MFS_trans_sf"/>
</dbReference>
<evidence type="ECO:0000256" key="4">
    <source>
        <dbReference type="ARBA" id="ARBA00022475"/>
    </source>
</evidence>